<accession>H2YPT2</accession>
<evidence type="ECO:0000256" key="9">
    <source>
        <dbReference type="ARBA" id="ARBA00023170"/>
    </source>
</evidence>
<evidence type="ECO:0000313" key="19">
    <source>
        <dbReference type="Ensembl" id="ENSCSAVP00000007340.1"/>
    </source>
</evidence>
<keyword evidence="2" id="KW-0813">Transport</keyword>
<evidence type="ECO:0000256" key="2">
    <source>
        <dbReference type="ARBA" id="ARBA00022448"/>
    </source>
</evidence>
<keyword evidence="9" id="KW-0675">Receptor</keyword>
<dbReference type="Proteomes" id="UP000007875">
    <property type="component" value="Unassembled WGS sequence"/>
</dbReference>
<dbReference type="HOGENOM" id="CLU_007257_8_0_1"/>
<comment type="subcellular location">
    <subcellularLocation>
        <location evidence="1">Cell membrane</location>
        <topology evidence="1">Multi-pass membrane protein</topology>
    </subcellularLocation>
    <subcellularLocation>
        <location evidence="14">Postsynaptic cell membrane</location>
    </subcellularLocation>
</comment>
<keyword evidence="5 17" id="KW-1133">Transmembrane helix</keyword>
<evidence type="ECO:0000256" key="7">
    <source>
        <dbReference type="ARBA" id="ARBA00023065"/>
    </source>
</evidence>
<feature type="transmembrane region" description="Helical" evidence="17">
    <location>
        <begin position="132"/>
        <end position="150"/>
    </location>
</feature>
<dbReference type="Pfam" id="PF00060">
    <property type="entry name" value="Lig_chan"/>
    <property type="match status" value="1"/>
</dbReference>
<organism evidence="19 20">
    <name type="scientific">Ciona savignyi</name>
    <name type="common">Pacific transparent sea squirt</name>
    <dbReference type="NCBI Taxonomy" id="51511"/>
    <lineage>
        <taxon>Eukaryota</taxon>
        <taxon>Metazoa</taxon>
        <taxon>Chordata</taxon>
        <taxon>Tunicata</taxon>
        <taxon>Ascidiacea</taxon>
        <taxon>Phlebobranchia</taxon>
        <taxon>Cionidae</taxon>
        <taxon>Ciona</taxon>
    </lineage>
</organism>
<evidence type="ECO:0000256" key="10">
    <source>
        <dbReference type="ARBA" id="ARBA00023180"/>
    </source>
</evidence>
<proteinExistence type="predicted"/>
<dbReference type="InterPro" id="IPR001320">
    <property type="entry name" value="Iontro_rcpt_C"/>
</dbReference>
<evidence type="ECO:0000256" key="17">
    <source>
        <dbReference type="SAM" id="Phobius"/>
    </source>
</evidence>
<dbReference type="PANTHER" id="PTHR18966">
    <property type="entry name" value="IONOTROPIC GLUTAMATE RECEPTOR"/>
    <property type="match status" value="1"/>
</dbReference>
<dbReference type="AlphaFoldDB" id="H2YPT2"/>
<reference evidence="20" key="1">
    <citation type="submission" date="2003-08" db="EMBL/GenBank/DDBJ databases">
        <authorList>
            <person name="Birren B."/>
            <person name="Nusbaum C."/>
            <person name="Abebe A."/>
            <person name="Abouelleil A."/>
            <person name="Adekoya E."/>
            <person name="Ait-zahra M."/>
            <person name="Allen N."/>
            <person name="Allen T."/>
            <person name="An P."/>
            <person name="Anderson M."/>
            <person name="Anderson S."/>
            <person name="Arachchi H."/>
            <person name="Armbruster J."/>
            <person name="Bachantsang P."/>
            <person name="Baldwin J."/>
            <person name="Barry A."/>
            <person name="Bayul T."/>
            <person name="Blitshsteyn B."/>
            <person name="Bloom T."/>
            <person name="Blye J."/>
            <person name="Boguslavskiy L."/>
            <person name="Borowsky M."/>
            <person name="Boukhgalter B."/>
            <person name="Brunache A."/>
            <person name="Butler J."/>
            <person name="Calixte N."/>
            <person name="Calvo S."/>
            <person name="Camarata J."/>
            <person name="Campo K."/>
            <person name="Chang J."/>
            <person name="Cheshatsang Y."/>
            <person name="Citroen M."/>
            <person name="Collymore A."/>
            <person name="Considine T."/>
            <person name="Cook A."/>
            <person name="Cooke P."/>
            <person name="Corum B."/>
            <person name="Cuomo C."/>
            <person name="David R."/>
            <person name="Dawoe T."/>
            <person name="Degray S."/>
            <person name="Dodge S."/>
            <person name="Dooley K."/>
            <person name="Dorje P."/>
            <person name="Dorjee K."/>
            <person name="Dorris L."/>
            <person name="Duffey N."/>
            <person name="Dupes A."/>
            <person name="Elkins T."/>
            <person name="Engels R."/>
            <person name="Erickson J."/>
            <person name="Farina A."/>
            <person name="Faro S."/>
            <person name="Ferreira P."/>
            <person name="Fischer H."/>
            <person name="Fitzgerald M."/>
            <person name="Foley K."/>
            <person name="Gage D."/>
            <person name="Galagan J."/>
            <person name="Gearin G."/>
            <person name="Gnerre S."/>
            <person name="Gnirke A."/>
            <person name="Goyette A."/>
            <person name="Graham J."/>
            <person name="Grandbois E."/>
            <person name="Gyaltsen K."/>
            <person name="Hafez N."/>
            <person name="Hagopian D."/>
            <person name="Hagos B."/>
            <person name="Hall J."/>
            <person name="Hatcher B."/>
            <person name="Heller A."/>
            <person name="Higgins H."/>
            <person name="Honan T."/>
            <person name="Horn A."/>
            <person name="Houde N."/>
            <person name="Hughes L."/>
            <person name="Hulme W."/>
            <person name="Husby E."/>
            <person name="Iliev I."/>
            <person name="Jaffe D."/>
            <person name="Jones C."/>
            <person name="Kamal M."/>
            <person name="Kamat A."/>
            <person name="Kamvysselis M."/>
            <person name="Karlsson E."/>
            <person name="Kells C."/>
            <person name="Kieu A."/>
            <person name="Kisner P."/>
            <person name="Kodira C."/>
            <person name="Kulbokas E."/>
            <person name="Labutti K."/>
            <person name="Lama D."/>
            <person name="Landers T."/>
            <person name="Leger J."/>
            <person name="Levine S."/>
            <person name="Lewis D."/>
            <person name="Lewis T."/>
            <person name="Lindblad-toh K."/>
            <person name="Liu X."/>
            <person name="Lokyitsang T."/>
            <person name="Lokyitsang Y."/>
            <person name="Lucien O."/>
            <person name="Lui A."/>
            <person name="Ma L.J."/>
            <person name="Mabbitt R."/>
            <person name="Macdonald J."/>
            <person name="Maclean C."/>
            <person name="Major J."/>
            <person name="Manning J."/>
            <person name="Marabella R."/>
            <person name="Maru K."/>
            <person name="Matthews C."/>
            <person name="Mauceli E."/>
            <person name="Mccarthy M."/>
            <person name="Mcdonough S."/>
            <person name="Mcghee T."/>
            <person name="Meldrim J."/>
            <person name="Meneus L."/>
            <person name="Mesirov J."/>
            <person name="Mihalev A."/>
            <person name="Mihova T."/>
            <person name="Mikkelsen T."/>
            <person name="Mlenga V."/>
            <person name="Moru K."/>
            <person name="Mozes J."/>
            <person name="Mulrain L."/>
            <person name="Munson G."/>
            <person name="Naylor J."/>
            <person name="Newes C."/>
            <person name="Nguyen C."/>
            <person name="Nguyen N."/>
            <person name="Nguyen T."/>
            <person name="Nicol R."/>
            <person name="Nielsen C."/>
            <person name="Nizzari M."/>
            <person name="Norbu C."/>
            <person name="Norbu N."/>
            <person name="O'donnell P."/>
            <person name="Okoawo O."/>
            <person name="O'leary S."/>
            <person name="Omotosho B."/>
            <person name="O'neill K."/>
            <person name="Osman S."/>
            <person name="Parker S."/>
            <person name="Perrin D."/>
            <person name="Phunkhang P."/>
            <person name="Piqani B."/>
            <person name="Purcell S."/>
            <person name="Rachupka T."/>
            <person name="Ramasamy U."/>
            <person name="Rameau R."/>
            <person name="Ray V."/>
            <person name="Raymond C."/>
            <person name="Retta R."/>
            <person name="Richardson S."/>
            <person name="Rise C."/>
            <person name="Rodriguez J."/>
            <person name="Rogers J."/>
            <person name="Rogov P."/>
            <person name="Rutman M."/>
            <person name="Schupbach R."/>
            <person name="Seaman C."/>
            <person name="Settipalli S."/>
            <person name="Sharpe T."/>
            <person name="Sheridan J."/>
            <person name="Sherpa N."/>
            <person name="Shi J."/>
            <person name="Smirnov S."/>
            <person name="Smith C."/>
            <person name="Sougnez C."/>
            <person name="Spencer B."/>
            <person name="Stalker J."/>
            <person name="Stange-thomann N."/>
            <person name="Stavropoulos S."/>
            <person name="Stetson K."/>
            <person name="Stone C."/>
            <person name="Stone S."/>
            <person name="Stubbs M."/>
            <person name="Talamas J."/>
            <person name="Tchuinga P."/>
            <person name="Tenzing P."/>
            <person name="Tesfaye S."/>
            <person name="Theodore J."/>
            <person name="Thoulutsang Y."/>
            <person name="Topham K."/>
            <person name="Towey S."/>
            <person name="Tsamla T."/>
            <person name="Tsomo N."/>
            <person name="Vallee D."/>
            <person name="Vassiliev H."/>
            <person name="Venkataraman V."/>
            <person name="Vinson J."/>
            <person name="Vo A."/>
            <person name="Wade C."/>
            <person name="Wang S."/>
            <person name="Wangchuk T."/>
            <person name="Wangdi T."/>
            <person name="Whittaker C."/>
            <person name="Wilkinson J."/>
            <person name="Wu Y."/>
            <person name="Wyman D."/>
            <person name="Yadav S."/>
            <person name="Yang S."/>
            <person name="Yang X."/>
            <person name="Yeager S."/>
            <person name="Yee E."/>
            <person name="Young G."/>
            <person name="Zainoun J."/>
            <person name="Zembeck L."/>
            <person name="Zimmer A."/>
            <person name="Zody M."/>
            <person name="Lander E."/>
        </authorList>
    </citation>
    <scope>NUCLEOTIDE SEQUENCE [LARGE SCALE GENOMIC DNA]</scope>
</reference>
<keyword evidence="7" id="KW-0406">Ion transport</keyword>
<sequence>MTLNPPWLSWDIEDGLPVAGTYKGFLYDVISKLSDQMGFTFVIHNDTAVTFGEGFNHTDEMLEFEMNTLFEADICDIFLYDKTIYGGRLLLSDTVSITSSLMTSRLYFITERVEKNHDVSIWQFLAPFRNDSWLVLWTSLVAVCLLMTYINKNNPYEFKRASRDLPTGSKHSDHLGFLHSMWFNFASLVEQSSQMLPKSASLKILAGTWWCYVMLVVAAYTANMISFMTQVNSGGITTLTQLASQSEVRYGFIEGNPMLTKFLP</sequence>
<keyword evidence="13" id="KW-0407">Ion channel</keyword>
<evidence type="ECO:0000256" key="11">
    <source>
        <dbReference type="ARBA" id="ARBA00023257"/>
    </source>
</evidence>
<keyword evidence="4 17" id="KW-0812">Transmembrane</keyword>
<keyword evidence="3" id="KW-1003">Cell membrane</keyword>
<feature type="domain" description="Ionotropic glutamate receptor C-terminal" evidence="18">
    <location>
        <begin position="131"/>
        <end position="246"/>
    </location>
</feature>
<dbReference type="Ensembl" id="ENSCSAVT00000007437.1">
    <property type="protein sequence ID" value="ENSCSAVP00000007340.1"/>
    <property type="gene ID" value="ENSCSAVG00000004384.1"/>
</dbReference>
<evidence type="ECO:0000256" key="13">
    <source>
        <dbReference type="ARBA" id="ARBA00023303"/>
    </source>
</evidence>
<dbReference type="PRINTS" id="PR00177">
    <property type="entry name" value="NMDARECEPTOR"/>
</dbReference>
<evidence type="ECO:0000313" key="20">
    <source>
        <dbReference type="Proteomes" id="UP000007875"/>
    </source>
</evidence>
<evidence type="ECO:0000256" key="4">
    <source>
        <dbReference type="ARBA" id="ARBA00022692"/>
    </source>
</evidence>
<evidence type="ECO:0000259" key="18">
    <source>
        <dbReference type="Pfam" id="PF00060"/>
    </source>
</evidence>
<evidence type="ECO:0000256" key="6">
    <source>
        <dbReference type="ARBA" id="ARBA00023018"/>
    </source>
</evidence>
<evidence type="ECO:0000256" key="16">
    <source>
        <dbReference type="PIRSR" id="PIRSR601508-2"/>
    </source>
</evidence>
<feature type="binding site" evidence="15">
    <location>
        <position position="83"/>
    </location>
    <ligand>
        <name>L-glutamate</name>
        <dbReference type="ChEBI" id="CHEBI:29985"/>
    </ligand>
</feature>
<name>H2YPT2_CIOSA</name>
<reference evidence="19" key="3">
    <citation type="submission" date="2025-09" db="UniProtKB">
        <authorList>
            <consortium name="Ensembl"/>
        </authorList>
    </citation>
    <scope>IDENTIFICATION</scope>
</reference>
<keyword evidence="8 17" id="KW-0472">Membrane</keyword>
<evidence type="ECO:0000256" key="15">
    <source>
        <dbReference type="PIRSR" id="PIRSR601508-1"/>
    </source>
</evidence>
<evidence type="ECO:0000256" key="5">
    <source>
        <dbReference type="ARBA" id="ARBA00022989"/>
    </source>
</evidence>
<keyword evidence="6" id="KW-0770">Synapse</keyword>
<dbReference type="OMA" id="FEADICD"/>
<keyword evidence="10" id="KW-0325">Glycoprotein</keyword>
<dbReference type="InterPro" id="IPR015683">
    <property type="entry name" value="Ionotropic_Glu_rcpt"/>
</dbReference>
<feature type="binding site" evidence="15">
    <location>
        <position position="88"/>
    </location>
    <ligand>
        <name>L-glutamate</name>
        <dbReference type="ChEBI" id="CHEBI:29985"/>
    </ligand>
</feature>
<evidence type="ECO:0000256" key="3">
    <source>
        <dbReference type="ARBA" id="ARBA00022475"/>
    </source>
</evidence>
<evidence type="ECO:0000256" key="8">
    <source>
        <dbReference type="ARBA" id="ARBA00023136"/>
    </source>
</evidence>
<evidence type="ECO:0000256" key="1">
    <source>
        <dbReference type="ARBA" id="ARBA00004651"/>
    </source>
</evidence>
<dbReference type="GeneTree" id="ENSGT00940000170465"/>
<protein>
    <recommendedName>
        <fullName evidence="18">Ionotropic glutamate receptor C-terminal domain-containing protein</fullName>
    </recommendedName>
</protein>
<dbReference type="InterPro" id="IPR001508">
    <property type="entry name" value="Iono_Glu_rcpt_met"/>
</dbReference>
<dbReference type="Gene3D" id="1.10.287.70">
    <property type="match status" value="1"/>
</dbReference>
<dbReference type="GO" id="GO:0015276">
    <property type="term" value="F:ligand-gated monoatomic ion channel activity"/>
    <property type="evidence" value="ECO:0007669"/>
    <property type="project" value="InterPro"/>
</dbReference>
<evidence type="ECO:0000256" key="14">
    <source>
        <dbReference type="ARBA" id="ARBA00034100"/>
    </source>
</evidence>
<feature type="site" description="Crucial to convey clamshell closure to channel opening" evidence="16">
    <location>
        <position position="236"/>
    </location>
</feature>
<feature type="transmembrane region" description="Helical" evidence="17">
    <location>
        <begin position="204"/>
        <end position="222"/>
    </location>
</feature>
<keyword evidence="12" id="KW-1071">Ligand-gated ion channel</keyword>
<dbReference type="GO" id="GO:0038023">
    <property type="term" value="F:signaling receptor activity"/>
    <property type="evidence" value="ECO:0007669"/>
    <property type="project" value="InterPro"/>
</dbReference>
<dbReference type="GO" id="GO:0045211">
    <property type="term" value="C:postsynaptic membrane"/>
    <property type="evidence" value="ECO:0007669"/>
    <property type="project" value="UniProtKB-SubCell"/>
</dbReference>
<keyword evidence="11" id="KW-0628">Postsynaptic cell membrane</keyword>
<keyword evidence="20" id="KW-1185">Reference proteome</keyword>
<reference evidence="19" key="2">
    <citation type="submission" date="2025-08" db="UniProtKB">
        <authorList>
            <consortium name="Ensembl"/>
        </authorList>
    </citation>
    <scope>IDENTIFICATION</scope>
</reference>
<evidence type="ECO:0000256" key="12">
    <source>
        <dbReference type="ARBA" id="ARBA00023286"/>
    </source>
</evidence>